<evidence type="ECO:0000313" key="9">
    <source>
        <dbReference type="EMBL" id="MDE5413158.1"/>
    </source>
</evidence>
<evidence type="ECO:0000256" key="8">
    <source>
        <dbReference type="SAM" id="Phobius"/>
    </source>
</evidence>
<evidence type="ECO:0000256" key="3">
    <source>
        <dbReference type="ARBA" id="ARBA00022448"/>
    </source>
</evidence>
<dbReference type="Gene3D" id="1.20.1740.10">
    <property type="entry name" value="Amino acid/polyamine transporter I"/>
    <property type="match status" value="1"/>
</dbReference>
<evidence type="ECO:0000256" key="2">
    <source>
        <dbReference type="ARBA" id="ARBA00007998"/>
    </source>
</evidence>
<feature type="transmembrane region" description="Helical" evidence="8">
    <location>
        <begin position="7"/>
        <end position="26"/>
    </location>
</feature>
<organism evidence="9 10">
    <name type="scientific">Alkalihalobacterium chitinilyticum</name>
    <dbReference type="NCBI Taxonomy" id="2980103"/>
    <lineage>
        <taxon>Bacteria</taxon>
        <taxon>Bacillati</taxon>
        <taxon>Bacillota</taxon>
        <taxon>Bacilli</taxon>
        <taxon>Bacillales</taxon>
        <taxon>Bacillaceae</taxon>
        <taxon>Alkalihalobacterium</taxon>
    </lineage>
</organism>
<evidence type="ECO:0000256" key="7">
    <source>
        <dbReference type="ARBA" id="ARBA00023136"/>
    </source>
</evidence>
<name>A0ABT5VFC9_9BACI</name>
<dbReference type="Proteomes" id="UP001148125">
    <property type="component" value="Unassembled WGS sequence"/>
</dbReference>
<comment type="subcellular location">
    <subcellularLocation>
        <location evidence="1">Membrane</location>
        <topology evidence="1">Multi-pass membrane protein</topology>
    </subcellularLocation>
</comment>
<reference evidence="9" key="1">
    <citation type="submission" date="2024-05" db="EMBL/GenBank/DDBJ databases">
        <title>Alkalihalobacillus sp. strain MEB203 novel alkaliphilic bacterium from Lonar Lake, India.</title>
        <authorList>
            <person name="Joshi A."/>
            <person name="Thite S."/>
            <person name="Mengade P."/>
        </authorList>
    </citation>
    <scope>NUCLEOTIDE SEQUENCE</scope>
    <source>
        <strain evidence="9">MEB 203</strain>
    </source>
</reference>
<gene>
    <name evidence="9" type="ORF">N7Z68_07145</name>
</gene>
<evidence type="ECO:0000256" key="6">
    <source>
        <dbReference type="ARBA" id="ARBA00022989"/>
    </source>
</evidence>
<feature type="transmembrane region" description="Helical" evidence="8">
    <location>
        <begin position="330"/>
        <end position="352"/>
    </location>
</feature>
<protein>
    <submittedName>
        <fullName evidence="9">Spore germination protein</fullName>
    </submittedName>
</protein>
<feature type="transmembrane region" description="Helical" evidence="8">
    <location>
        <begin position="181"/>
        <end position="203"/>
    </location>
</feature>
<dbReference type="Pfam" id="PF03845">
    <property type="entry name" value="Spore_permease"/>
    <property type="match status" value="1"/>
</dbReference>
<evidence type="ECO:0000256" key="4">
    <source>
        <dbReference type="ARBA" id="ARBA00022544"/>
    </source>
</evidence>
<keyword evidence="5 8" id="KW-0812">Transmembrane</keyword>
<keyword evidence="10" id="KW-1185">Reference proteome</keyword>
<accession>A0ABT5VFC9</accession>
<evidence type="ECO:0000313" key="10">
    <source>
        <dbReference type="Proteomes" id="UP001148125"/>
    </source>
</evidence>
<keyword evidence="7 8" id="KW-0472">Membrane</keyword>
<dbReference type="EMBL" id="JAOTPO010000003">
    <property type="protein sequence ID" value="MDE5413158.1"/>
    <property type="molecule type" value="Genomic_DNA"/>
</dbReference>
<sequence>MEGRVYQFHLIVLTYMIQSGVVIFALPRILGEVFGTNGWIAIFPLSVIVILNIWLFSFVYKKIGERSMFEVISIALPKWIYYLLFFIIIILWCALAALVLKQFAIIIQIIFFPTTHVFWFITTMFIIVFVFLNLGITNMVKAGTIFFYFSIWTLLLGLIFLGEFDFVRLTPFLFKDGDLTLFQIGSVYTSFLGFEIMFLLTPYVKKSAKLIRSMILGNLLTTFVYGYTSLICFGFYSLQQLVKIQFPTLELFAYIEAPFLERVDNLIVPVFIIKIIVTGVFFLWGAKEALSFIGNNVKEKKSIIIVVVTAYVITYYFTTYTELETWLTDIAVIEIGVAFGLPLLTLLLLPIARRKVQL</sequence>
<dbReference type="RefSeq" id="WP_275117771.1">
    <property type="nucleotide sequence ID" value="NZ_JAOTPO010000003.1"/>
</dbReference>
<evidence type="ECO:0000256" key="1">
    <source>
        <dbReference type="ARBA" id="ARBA00004141"/>
    </source>
</evidence>
<keyword evidence="3" id="KW-0813">Transport</keyword>
<feature type="transmembrane region" description="Helical" evidence="8">
    <location>
        <begin position="38"/>
        <end position="60"/>
    </location>
</feature>
<dbReference type="InterPro" id="IPR004761">
    <property type="entry name" value="Spore_GerAB"/>
</dbReference>
<feature type="transmembrane region" description="Helical" evidence="8">
    <location>
        <begin position="266"/>
        <end position="286"/>
    </location>
</feature>
<comment type="caution">
    <text evidence="9">The sequence shown here is derived from an EMBL/GenBank/DDBJ whole genome shotgun (WGS) entry which is preliminary data.</text>
</comment>
<feature type="transmembrane region" description="Helical" evidence="8">
    <location>
        <begin position="81"/>
        <end position="111"/>
    </location>
</feature>
<feature type="transmembrane region" description="Helical" evidence="8">
    <location>
        <begin position="215"/>
        <end position="238"/>
    </location>
</feature>
<dbReference type="PANTHER" id="PTHR34975:SF2">
    <property type="entry name" value="SPORE GERMINATION PROTEIN A2"/>
    <property type="match status" value="1"/>
</dbReference>
<proteinExistence type="inferred from homology"/>
<feature type="transmembrane region" description="Helical" evidence="8">
    <location>
        <begin position="143"/>
        <end position="161"/>
    </location>
</feature>
<keyword evidence="4" id="KW-0309">Germination</keyword>
<feature type="transmembrane region" description="Helical" evidence="8">
    <location>
        <begin position="117"/>
        <end position="136"/>
    </location>
</feature>
<dbReference type="PANTHER" id="PTHR34975">
    <property type="entry name" value="SPORE GERMINATION PROTEIN A2"/>
    <property type="match status" value="1"/>
</dbReference>
<comment type="similarity">
    <text evidence="2">Belongs to the amino acid-polyamine-organocation (APC) superfamily. Spore germination protein (SGP) (TC 2.A.3.9) family.</text>
</comment>
<keyword evidence="6 8" id="KW-1133">Transmembrane helix</keyword>
<feature type="transmembrane region" description="Helical" evidence="8">
    <location>
        <begin position="302"/>
        <end position="318"/>
    </location>
</feature>
<evidence type="ECO:0000256" key="5">
    <source>
        <dbReference type="ARBA" id="ARBA00022692"/>
    </source>
</evidence>